<organism evidence="2 3">
    <name type="scientific">Parasitella parasitica</name>
    <dbReference type="NCBI Taxonomy" id="35722"/>
    <lineage>
        <taxon>Eukaryota</taxon>
        <taxon>Fungi</taxon>
        <taxon>Fungi incertae sedis</taxon>
        <taxon>Mucoromycota</taxon>
        <taxon>Mucoromycotina</taxon>
        <taxon>Mucoromycetes</taxon>
        <taxon>Mucorales</taxon>
        <taxon>Mucorineae</taxon>
        <taxon>Mucoraceae</taxon>
        <taxon>Parasitella</taxon>
    </lineage>
</organism>
<dbReference type="EMBL" id="LN734067">
    <property type="protein sequence ID" value="CEP19747.1"/>
    <property type="molecule type" value="Genomic_DNA"/>
</dbReference>
<dbReference type="Proteomes" id="UP000054107">
    <property type="component" value="Unassembled WGS sequence"/>
</dbReference>
<feature type="compositionally biased region" description="Gly residues" evidence="1">
    <location>
        <begin position="155"/>
        <end position="170"/>
    </location>
</feature>
<accession>A0A0B7NQL3</accession>
<protein>
    <submittedName>
        <fullName evidence="2">Uncharacterized protein</fullName>
    </submittedName>
</protein>
<dbReference type="OrthoDB" id="10642756at2759"/>
<sequence length="200" mass="21513">MDWIFLICNFKKPLVDTRNEVGVKASTTLQDFFHLIVDLKSLNCEGNRDIVILTINQISQSSPIEPQHGLDIIPSHIVFNLFLDKISDISLRGSTDNFIARGGVVSSMLPLAGRSDVDEFFVEKTTLPTDQELDTDGDESDHGEPVPTPASASSVGGGSSQHSQSGGGGTQPSQSGGHRAESHAERENSTSPYCPESSPF</sequence>
<gene>
    <name evidence="2" type="primary">PARPA_14063.1 scaffold 47526</name>
</gene>
<feature type="compositionally biased region" description="Basic and acidic residues" evidence="1">
    <location>
        <begin position="178"/>
        <end position="188"/>
    </location>
</feature>
<keyword evidence="3" id="KW-1185">Reference proteome</keyword>
<feature type="compositionally biased region" description="Acidic residues" evidence="1">
    <location>
        <begin position="131"/>
        <end position="141"/>
    </location>
</feature>
<evidence type="ECO:0000256" key="1">
    <source>
        <dbReference type="SAM" id="MobiDB-lite"/>
    </source>
</evidence>
<name>A0A0B7NQL3_9FUNG</name>
<evidence type="ECO:0000313" key="3">
    <source>
        <dbReference type="Proteomes" id="UP000054107"/>
    </source>
</evidence>
<reference evidence="2 3" key="1">
    <citation type="submission" date="2014-09" db="EMBL/GenBank/DDBJ databases">
        <authorList>
            <person name="Ellenberger Sabrina"/>
        </authorList>
    </citation>
    <scope>NUCLEOTIDE SEQUENCE [LARGE SCALE GENOMIC DNA]</scope>
    <source>
        <strain evidence="2 3">CBS 412.66</strain>
    </source>
</reference>
<evidence type="ECO:0000313" key="2">
    <source>
        <dbReference type="EMBL" id="CEP19747.1"/>
    </source>
</evidence>
<proteinExistence type="predicted"/>
<dbReference type="AlphaFoldDB" id="A0A0B7NQL3"/>
<feature type="region of interest" description="Disordered" evidence="1">
    <location>
        <begin position="126"/>
        <end position="200"/>
    </location>
</feature>